<feature type="transmembrane region" description="Helical" evidence="1">
    <location>
        <begin position="7"/>
        <end position="33"/>
    </location>
</feature>
<reference evidence="2 3" key="1">
    <citation type="journal article" date="2014" name="Int. J. Syst. Evol. Microbiol.">
        <title>Complete genome sequence of Corynebacterium casei LMG S-19264T (=DSM 44701T), isolated from a smear-ripened cheese.</title>
        <authorList>
            <consortium name="US DOE Joint Genome Institute (JGI-PGF)"/>
            <person name="Walter F."/>
            <person name="Albersmeier A."/>
            <person name="Kalinowski J."/>
            <person name="Ruckert C."/>
        </authorList>
    </citation>
    <scope>NUCLEOTIDE SEQUENCE [LARGE SCALE GENOMIC DNA]</scope>
    <source>
        <strain evidence="2 3">CGMCC 1.15896</strain>
    </source>
</reference>
<keyword evidence="1" id="KW-1133">Transmembrane helix</keyword>
<dbReference type="Proteomes" id="UP000596977">
    <property type="component" value="Unassembled WGS sequence"/>
</dbReference>
<keyword evidence="1" id="KW-0812">Transmembrane</keyword>
<name>A0A916R8M9_9HYPH</name>
<dbReference type="EMBL" id="BMKB01000001">
    <property type="protein sequence ID" value="GGA36376.1"/>
    <property type="molecule type" value="Genomic_DNA"/>
</dbReference>
<keyword evidence="3" id="KW-1185">Reference proteome</keyword>
<evidence type="ECO:0000256" key="1">
    <source>
        <dbReference type="SAM" id="Phobius"/>
    </source>
</evidence>
<feature type="transmembrane region" description="Helical" evidence="1">
    <location>
        <begin position="39"/>
        <end position="66"/>
    </location>
</feature>
<organism evidence="2 3">
    <name type="scientific">Pelagibacterium lentulum</name>
    <dbReference type="NCBI Taxonomy" id="2029865"/>
    <lineage>
        <taxon>Bacteria</taxon>
        <taxon>Pseudomonadati</taxon>
        <taxon>Pseudomonadota</taxon>
        <taxon>Alphaproteobacteria</taxon>
        <taxon>Hyphomicrobiales</taxon>
        <taxon>Devosiaceae</taxon>
        <taxon>Pelagibacterium</taxon>
    </lineage>
</organism>
<evidence type="ECO:0000313" key="3">
    <source>
        <dbReference type="Proteomes" id="UP000596977"/>
    </source>
</evidence>
<dbReference type="AlphaFoldDB" id="A0A916R8M9"/>
<evidence type="ECO:0000313" key="2">
    <source>
        <dbReference type="EMBL" id="GGA36376.1"/>
    </source>
</evidence>
<protein>
    <submittedName>
        <fullName evidence="2">Uncharacterized protein</fullName>
    </submittedName>
</protein>
<sequence>MGVVAGFTFGLVVGLLPTIKAIFLVLAALLAVLVSVATALYGVSVVALICVILALNLGLVAGSLCLPDDV</sequence>
<comment type="caution">
    <text evidence="2">The sequence shown here is derived from an EMBL/GenBank/DDBJ whole genome shotgun (WGS) entry which is preliminary data.</text>
</comment>
<accession>A0A916R8M9</accession>
<dbReference type="RefSeq" id="WP_127070644.1">
    <property type="nucleotide sequence ID" value="NZ_BMKB01000001.1"/>
</dbReference>
<gene>
    <name evidence="2" type="ORF">GCM10011499_02140</name>
</gene>
<proteinExistence type="predicted"/>
<keyword evidence="1" id="KW-0472">Membrane</keyword>